<reference evidence="2" key="1">
    <citation type="journal article" date="2019" name="Int. J. Syst. Evol. Microbiol.">
        <title>The Global Catalogue of Microorganisms (GCM) 10K type strain sequencing project: providing services to taxonomists for standard genome sequencing and annotation.</title>
        <authorList>
            <consortium name="The Broad Institute Genomics Platform"/>
            <consortium name="The Broad Institute Genome Sequencing Center for Infectious Disease"/>
            <person name="Wu L."/>
            <person name="Ma J."/>
        </authorList>
    </citation>
    <scope>NUCLEOTIDE SEQUENCE [LARGE SCALE GENOMIC DNA]</scope>
    <source>
        <strain evidence="2">CGMCC 4.7131</strain>
    </source>
</reference>
<accession>A0ABW0DNY2</accession>
<evidence type="ECO:0000313" key="2">
    <source>
        <dbReference type="Proteomes" id="UP001596035"/>
    </source>
</evidence>
<protein>
    <submittedName>
        <fullName evidence="1">DUF6461 domain-containing protein</fullName>
    </submittedName>
</protein>
<dbReference type="InterPro" id="IPR045592">
    <property type="entry name" value="DUF6461"/>
</dbReference>
<keyword evidence="2" id="KW-1185">Reference proteome</keyword>
<comment type="caution">
    <text evidence="1">The sequence shown here is derived from an EMBL/GenBank/DDBJ whole genome shotgun (WGS) entry which is preliminary data.</text>
</comment>
<name>A0ABW0DNY2_9ACTN</name>
<evidence type="ECO:0000313" key="1">
    <source>
        <dbReference type="EMBL" id="MFC5238967.1"/>
    </source>
</evidence>
<gene>
    <name evidence="1" type="ORF">ACFPWV_03385</name>
</gene>
<dbReference type="RefSeq" id="WP_344565546.1">
    <property type="nucleotide sequence ID" value="NZ_BAAATG010000039.1"/>
</dbReference>
<dbReference type="EMBL" id="JBHSKN010000003">
    <property type="protein sequence ID" value="MFC5238967.1"/>
    <property type="molecule type" value="Genomic_DNA"/>
</dbReference>
<organism evidence="1 2">
    <name type="scientific">Streptomyces atrovirens</name>
    <dbReference type="NCBI Taxonomy" id="285556"/>
    <lineage>
        <taxon>Bacteria</taxon>
        <taxon>Bacillati</taxon>
        <taxon>Actinomycetota</taxon>
        <taxon>Actinomycetes</taxon>
        <taxon>Kitasatosporales</taxon>
        <taxon>Streptomycetaceae</taxon>
        <taxon>Streptomyces</taxon>
    </lineage>
</organism>
<dbReference type="Proteomes" id="UP001596035">
    <property type="component" value="Unassembled WGS sequence"/>
</dbReference>
<sequence>MTGKPTADDYRWIGEQYEDWAVAYCATYVRGITPGELLRTLGADATERFTGVGRLRALTRAHDPDDARCFVGATSLGDWSVMVEYNGFVGVTDKIVTPLSRGRTVVSHYSNENGAHRFCWWVDGTLRLDFDALFADCREGSHPDALLADMAECGFDLSDEDERGVPGWHDTIDPSFALAERITGIRVTPELLTSAPYVCGLRANPWP</sequence>
<proteinExistence type="predicted"/>
<dbReference type="Pfam" id="PF20062">
    <property type="entry name" value="DUF6461"/>
    <property type="match status" value="1"/>
</dbReference>